<sequence length="412" mass="44212">MFTVMQAGFACLEAGAVRTKNSLNIIMQNLLDLFICSIFYYIFGYTLAYEEGNAFLGYMNWAGTGLADSRLSYWFFQFIFAATAATIISGAVAERCNFIAYIVYSGLISGVVYPIVSHWAWHKDGWLQSFGYVDFAGCGVVHALAGVCSFISAAFLGPRLGRFTNGKPNDLPGHSLPLVGIGALLLISGFLAFNGGSLGHISQPGDSEIVARSMLSTIVGGSGGAVVSLILGRLGLYGPSPWPFSMTLNATLAGMVSICGGPEAYATWAAFVVGAIASLVFFCLHHIVLFLKVDDPLDATAVHFGAGCWGVLARPFFTNGGLIYGNSDALSLLFHNAVGLLAIILWSTISSTIIFGGLKLLGVLRISDEEQMKGSYIKKQMFIQCPGENERKIENNKSCICSTWHNCSGWVR</sequence>
<feature type="transmembrane region" description="Helical" evidence="8">
    <location>
        <begin position="71"/>
        <end position="92"/>
    </location>
</feature>
<evidence type="ECO:0000256" key="5">
    <source>
        <dbReference type="ARBA" id="ARBA00022989"/>
    </source>
</evidence>
<dbReference type="PANTHER" id="PTHR11730">
    <property type="entry name" value="AMMONIUM TRANSPORTER"/>
    <property type="match status" value="1"/>
</dbReference>
<dbReference type="InterPro" id="IPR018047">
    <property type="entry name" value="Ammonium_transpt_CS"/>
</dbReference>
<comment type="subcellular location">
    <subcellularLocation>
        <location evidence="1">Membrane</location>
        <topology evidence="1">Multi-pass membrane protein</topology>
    </subcellularLocation>
</comment>
<dbReference type="PROSITE" id="PS01219">
    <property type="entry name" value="AMMONIUM_TRANSP"/>
    <property type="match status" value="1"/>
</dbReference>
<dbReference type="InterPro" id="IPR024041">
    <property type="entry name" value="NH4_transpt_AmtB-like_dom"/>
</dbReference>
<feature type="transmembrane region" description="Helical" evidence="8">
    <location>
        <begin position="268"/>
        <end position="291"/>
    </location>
</feature>
<dbReference type="SUPFAM" id="SSF111352">
    <property type="entry name" value="Ammonium transporter"/>
    <property type="match status" value="1"/>
</dbReference>
<dbReference type="Proteomes" id="UP001461498">
    <property type="component" value="Unassembled WGS sequence"/>
</dbReference>
<keyword evidence="6 8" id="KW-0472">Membrane</keyword>
<keyword evidence="11" id="KW-1185">Reference proteome</keyword>
<feature type="transmembrane region" description="Helical" evidence="8">
    <location>
        <begin position="176"/>
        <end position="193"/>
    </location>
</feature>
<dbReference type="Gene3D" id="1.10.3430.10">
    <property type="entry name" value="Ammonium transporter AmtB like domains"/>
    <property type="match status" value="1"/>
</dbReference>
<feature type="domain" description="Ammonium transporter AmtB-like" evidence="9">
    <location>
        <begin position="4"/>
        <end position="375"/>
    </location>
</feature>
<keyword evidence="5 8" id="KW-1133">Transmembrane helix</keyword>
<evidence type="ECO:0000256" key="1">
    <source>
        <dbReference type="ARBA" id="ARBA00004141"/>
    </source>
</evidence>
<feature type="transmembrane region" description="Helical" evidence="8">
    <location>
        <begin position="242"/>
        <end position="261"/>
    </location>
</feature>
<feature type="transmembrane region" description="Helical" evidence="8">
    <location>
        <begin position="133"/>
        <end position="156"/>
    </location>
</feature>
<dbReference type="GO" id="GO:0008519">
    <property type="term" value="F:ammonium channel activity"/>
    <property type="evidence" value="ECO:0007669"/>
    <property type="project" value="InterPro"/>
</dbReference>
<gene>
    <name evidence="10" type="ORF">O3M35_012781</name>
</gene>
<dbReference type="PANTHER" id="PTHR11730:SF6">
    <property type="entry name" value="AMMONIUM TRANSPORTER"/>
    <property type="match status" value="1"/>
</dbReference>
<dbReference type="InterPro" id="IPR029020">
    <property type="entry name" value="Ammonium/urea_transptr"/>
</dbReference>
<feature type="transmembrane region" description="Helical" evidence="8">
    <location>
        <begin position="214"/>
        <end position="236"/>
    </location>
</feature>
<evidence type="ECO:0000256" key="8">
    <source>
        <dbReference type="SAM" id="Phobius"/>
    </source>
</evidence>
<evidence type="ECO:0000256" key="6">
    <source>
        <dbReference type="ARBA" id="ARBA00023136"/>
    </source>
</evidence>
<feature type="transmembrane region" description="Helical" evidence="8">
    <location>
        <begin position="337"/>
        <end position="364"/>
    </location>
</feature>
<evidence type="ECO:0000256" key="4">
    <source>
        <dbReference type="ARBA" id="ARBA00022692"/>
    </source>
</evidence>
<comment type="caution">
    <text evidence="10">The sequence shown here is derived from an EMBL/GenBank/DDBJ whole genome shotgun (WGS) entry which is preliminary data.</text>
</comment>
<feature type="transmembrane region" description="Helical" evidence="8">
    <location>
        <begin position="98"/>
        <end position="121"/>
    </location>
</feature>
<dbReference type="Pfam" id="PF00909">
    <property type="entry name" value="Ammonium_transp"/>
    <property type="match status" value="1"/>
</dbReference>
<evidence type="ECO:0000313" key="11">
    <source>
        <dbReference type="Proteomes" id="UP001461498"/>
    </source>
</evidence>
<evidence type="ECO:0000259" key="9">
    <source>
        <dbReference type="Pfam" id="PF00909"/>
    </source>
</evidence>
<protein>
    <recommendedName>
        <fullName evidence="9">Ammonium transporter AmtB-like domain-containing protein</fullName>
    </recommendedName>
</protein>
<keyword evidence="7" id="KW-0924">Ammonia transport</keyword>
<reference evidence="10 11" key="1">
    <citation type="submission" date="2022-12" db="EMBL/GenBank/DDBJ databases">
        <title>Chromosome-level genome assembly of true bugs.</title>
        <authorList>
            <person name="Ma L."/>
            <person name="Li H."/>
        </authorList>
    </citation>
    <scope>NUCLEOTIDE SEQUENCE [LARGE SCALE GENOMIC DNA]</scope>
    <source>
        <strain evidence="10">Lab_2022b</strain>
    </source>
</reference>
<dbReference type="GO" id="GO:0097272">
    <property type="term" value="P:ammonium homeostasis"/>
    <property type="evidence" value="ECO:0007669"/>
    <property type="project" value="TreeGrafter"/>
</dbReference>
<organism evidence="10 11">
    <name type="scientific">Rhynocoris fuscipes</name>
    <dbReference type="NCBI Taxonomy" id="488301"/>
    <lineage>
        <taxon>Eukaryota</taxon>
        <taxon>Metazoa</taxon>
        <taxon>Ecdysozoa</taxon>
        <taxon>Arthropoda</taxon>
        <taxon>Hexapoda</taxon>
        <taxon>Insecta</taxon>
        <taxon>Pterygota</taxon>
        <taxon>Neoptera</taxon>
        <taxon>Paraneoptera</taxon>
        <taxon>Hemiptera</taxon>
        <taxon>Heteroptera</taxon>
        <taxon>Panheteroptera</taxon>
        <taxon>Cimicomorpha</taxon>
        <taxon>Reduviidae</taxon>
        <taxon>Harpactorinae</taxon>
        <taxon>Harpactorini</taxon>
        <taxon>Rhynocoris</taxon>
    </lineage>
</organism>
<dbReference type="AlphaFoldDB" id="A0AAW1CFT6"/>
<name>A0AAW1CFT6_9HEMI</name>
<feature type="transmembrane region" description="Helical" evidence="8">
    <location>
        <begin position="26"/>
        <end position="50"/>
    </location>
</feature>
<comment type="similarity">
    <text evidence="2">Belongs to the ammonia transporter channel (TC 1.A.11.2) family.</text>
</comment>
<accession>A0AAW1CFT6</accession>
<proteinExistence type="inferred from homology"/>
<evidence type="ECO:0000256" key="7">
    <source>
        <dbReference type="ARBA" id="ARBA00023177"/>
    </source>
</evidence>
<keyword evidence="3" id="KW-0813">Transport</keyword>
<evidence type="ECO:0000256" key="2">
    <source>
        <dbReference type="ARBA" id="ARBA00005887"/>
    </source>
</evidence>
<dbReference type="EMBL" id="JAPXFL010000022">
    <property type="protein sequence ID" value="KAK9496981.1"/>
    <property type="molecule type" value="Genomic_DNA"/>
</dbReference>
<evidence type="ECO:0000256" key="3">
    <source>
        <dbReference type="ARBA" id="ARBA00022448"/>
    </source>
</evidence>
<evidence type="ECO:0000313" key="10">
    <source>
        <dbReference type="EMBL" id="KAK9496981.1"/>
    </source>
</evidence>
<keyword evidence="4 8" id="KW-0812">Transmembrane</keyword>
<dbReference type="GO" id="GO:0005886">
    <property type="term" value="C:plasma membrane"/>
    <property type="evidence" value="ECO:0007669"/>
    <property type="project" value="TreeGrafter"/>
</dbReference>